<dbReference type="eggNOG" id="KOG1333">
    <property type="taxonomic scope" value="Eukaryota"/>
</dbReference>
<dbReference type="InterPro" id="IPR015943">
    <property type="entry name" value="WD40/YVTN_repeat-like_dom_sf"/>
</dbReference>
<dbReference type="GO" id="GO:0045022">
    <property type="term" value="P:early endosome to late endosome transport"/>
    <property type="evidence" value="ECO:0007669"/>
    <property type="project" value="InterPro"/>
</dbReference>
<dbReference type="GO" id="GO:0031902">
    <property type="term" value="C:late endosome membrane"/>
    <property type="evidence" value="ECO:0007669"/>
    <property type="project" value="UniProtKB-SubCell"/>
</dbReference>
<evidence type="ECO:0000256" key="2">
    <source>
        <dbReference type="ARBA" id="ARBA00004414"/>
    </source>
</evidence>
<feature type="domain" description="ARMC9 CTLH-like" evidence="11">
    <location>
        <begin position="52"/>
        <end position="164"/>
    </location>
</feature>
<dbReference type="GO" id="GO:0141039">
    <property type="term" value="F:phosphatidylinositol 3-kinase inhibitor activity"/>
    <property type="evidence" value="ECO:0007669"/>
    <property type="project" value="InterPro"/>
</dbReference>
<name>C3ZTK9_BRAFL</name>
<comment type="subcellular location">
    <subcellularLocation>
        <location evidence="1">Early endosome membrane</location>
        <topology evidence="1">Peripheral membrane protein</topology>
    </subcellularLocation>
    <subcellularLocation>
        <location evidence="2">Late endosome membrane</location>
    </subcellularLocation>
</comment>
<keyword evidence="7" id="KW-0967">Endosome</keyword>
<reference evidence="12" key="1">
    <citation type="journal article" date="2008" name="Nature">
        <title>The amphioxus genome and the evolution of the chordate karyotype.</title>
        <authorList>
            <consortium name="US DOE Joint Genome Institute (JGI-PGF)"/>
            <person name="Putnam N.H."/>
            <person name="Butts T."/>
            <person name="Ferrier D.E.K."/>
            <person name="Furlong R.F."/>
            <person name="Hellsten U."/>
            <person name="Kawashima T."/>
            <person name="Robinson-Rechavi M."/>
            <person name="Shoguchi E."/>
            <person name="Terry A."/>
            <person name="Yu J.-K."/>
            <person name="Benito-Gutierrez E.L."/>
            <person name="Dubchak I."/>
            <person name="Garcia-Fernandez J."/>
            <person name="Gibson-Brown J.J."/>
            <person name="Grigoriev I.V."/>
            <person name="Horton A.C."/>
            <person name="de Jong P.J."/>
            <person name="Jurka J."/>
            <person name="Kapitonov V.V."/>
            <person name="Kohara Y."/>
            <person name="Kuroki Y."/>
            <person name="Lindquist E."/>
            <person name="Lucas S."/>
            <person name="Osoegawa K."/>
            <person name="Pennacchio L.A."/>
            <person name="Salamov A.A."/>
            <person name="Satou Y."/>
            <person name="Sauka-Spengler T."/>
            <person name="Schmutz J."/>
            <person name="Shin-I T."/>
            <person name="Toyoda A."/>
            <person name="Bronner-Fraser M."/>
            <person name="Fujiyama A."/>
            <person name="Holland L.Z."/>
            <person name="Holland P.W.H."/>
            <person name="Satoh N."/>
            <person name="Rokhsar D.S."/>
        </authorList>
    </citation>
    <scope>NUCLEOTIDE SEQUENCE [LARGE SCALE GENOMIC DNA]</scope>
    <source>
        <strain evidence="12">S238N-H82</strain>
        <tissue evidence="12">Testes</tissue>
    </source>
</reference>
<dbReference type="InParanoid" id="C3ZTK9"/>
<accession>C3ZTK9</accession>
<dbReference type="Gene3D" id="2.130.10.10">
    <property type="entry name" value="YVTN repeat-like/Quinoprotein amine dehydrogenase"/>
    <property type="match status" value="2"/>
</dbReference>
<dbReference type="InterPro" id="IPR001680">
    <property type="entry name" value="WD40_rpt"/>
</dbReference>
<dbReference type="SUPFAM" id="SSF50978">
    <property type="entry name" value="WD40 repeat-like"/>
    <property type="match status" value="1"/>
</dbReference>
<dbReference type="PROSITE" id="PS00678">
    <property type="entry name" value="WD_REPEATS_1"/>
    <property type="match status" value="1"/>
</dbReference>
<evidence type="ECO:0000256" key="5">
    <source>
        <dbReference type="ARBA" id="ARBA00022574"/>
    </source>
</evidence>
<evidence type="ECO:0000256" key="4">
    <source>
        <dbReference type="ARBA" id="ARBA00021116"/>
    </source>
</evidence>
<organism>
    <name type="scientific">Branchiostoma floridae</name>
    <name type="common">Florida lancelet</name>
    <name type="synonym">Amphioxus</name>
    <dbReference type="NCBI Taxonomy" id="7739"/>
    <lineage>
        <taxon>Eukaryota</taxon>
        <taxon>Metazoa</taxon>
        <taxon>Chordata</taxon>
        <taxon>Cephalochordata</taxon>
        <taxon>Leptocardii</taxon>
        <taxon>Amphioxiformes</taxon>
        <taxon>Branchiostomatidae</taxon>
        <taxon>Branchiostoma</taxon>
    </lineage>
</organism>
<dbReference type="InterPro" id="IPR039724">
    <property type="entry name" value="WDR91"/>
</dbReference>
<dbReference type="InterPro" id="IPR019775">
    <property type="entry name" value="WD40_repeat_CS"/>
</dbReference>
<dbReference type="PROSITE" id="PS50896">
    <property type="entry name" value="LISH"/>
    <property type="match status" value="1"/>
</dbReference>
<evidence type="ECO:0000256" key="1">
    <source>
        <dbReference type="ARBA" id="ARBA00004220"/>
    </source>
</evidence>
<evidence type="ECO:0000256" key="8">
    <source>
        <dbReference type="PROSITE-ProRule" id="PRU00221"/>
    </source>
</evidence>
<sequence>MATSTDRMDNLVRDYLLFRGFTSTLKVFEGEIKSDKDRGFRADKVVDQMIGYIQQYELGALREYWGHLDRRVFCRLEHAHSTGVNKLSRSLLRLYLVHAMQNGRTEKVTEFFEKLAPEIQGQPEWREWFVLPFLSSPEQNPAFMMYFTKQWADTFIVSLHNFLILHTRCAVVLNMCSPVPTLLSFEMEQAKMVQLKEENDMLRQQDRHFTRLSSLHSGKQGLIQTAQRLPEERAPTPRPLSVNPPSCPPSSHSSHQPRNQPGKQQQSCKKKRTIHRPVSPGVQRKAQADVAKSAKPAAESAKTTLVQKQVMKQQKAVSLEQQRRELLSKAQAAQEDYIEHHSSITHCRFSVSGTCIASADIDGVVKVWNFSPAPVTIATIMSKSPIQSLEWVTKPSRLLLLGSRQSTVRLYDTEAKKNLVESQTDPQYPRVVTMACSPSGSSFVCGMARQTGSIEGRLQMWDMKTMKVQRELPLDPPSVCANCTAFTFNGHLLVSGASDGVIRLYDMQRYDCLMSWQAHSGEVYSVQFSCDETSIFSMGADGKFLEWSVHRVGSKLADLPVHDGATGPFVVSGYGGYKQVQAPGGKLFAFDAEGNYVLTCTGNGGIIYKLGDSTLNKTLSLGGHRSPVVSVDWCTAMNCGTCVTGSMDGKIKVSTLLMQ</sequence>
<evidence type="ECO:0000313" key="12">
    <source>
        <dbReference type="EMBL" id="EEN44116.1"/>
    </source>
</evidence>
<feature type="region of interest" description="Disordered" evidence="9">
    <location>
        <begin position="229"/>
        <end position="298"/>
    </location>
</feature>
<dbReference type="InterPro" id="IPR036322">
    <property type="entry name" value="WD40_repeat_dom_sf"/>
</dbReference>
<dbReference type="SMART" id="SM00320">
    <property type="entry name" value="WD40"/>
    <property type="match status" value="5"/>
</dbReference>
<feature type="repeat" description="WD" evidence="8">
    <location>
        <begin position="485"/>
        <end position="515"/>
    </location>
</feature>
<evidence type="ECO:0000259" key="10">
    <source>
        <dbReference type="Pfam" id="PF12894"/>
    </source>
</evidence>
<dbReference type="PROSITE" id="PS50082">
    <property type="entry name" value="WD_REPEATS_2"/>
    <property type="match status" value="3"/>
</dbReference>
<dbReference type="GO" id="GO:0031901">
    <property type="term" value="C:early endosome membrane"/>
    <property type="evidence" value="ECO:0007669"/>
    <property type="project" value="UniProtKB-SubCell"/>
</dbReference>
<evidence type="ECO:0000256" key="9">
    <source>
        <dbReference type="SAM" id="MobiDB-lite"/>
    </source>
</evidence>
<proteinExistence type="inferred from homology"/>
<dbReference type="PANTHER" id="PTHR13083">
    <property type="entry name" value="WD REPEAT-CONTAINING PROTEIN 91"/>
    <property type="match status" value="1"/>
</dbReference>
<feature type="repeat" description="WD" evidence="8">
    <location>
        <begin position="337"/>
        <end position="371"/>
    </location>
</feature>
<feature type="compositionally biased region" description="Low complexity" evidence="9">
    <location>
        <begin position="239"/>
        <end position="261"/>
    </location>
</feature>
<dbReference type="STRING" id="7739.C3ZTK9"/>
<dbReference type="FunCoup" id="C3ZTK9">
    <property type="interactions" value="108"/>
</dbReference>
<dbReference type="GO" id="GO:0051898">
    <property type="term" value="P:negative regulation of phosphatidylinositol 3-kinase/protein kinase B signal transduction"/>
    <property type="evidence" value="ECO:0007669"/>
    <property type="project" value="InterPro"/>
</dbReference>
<dbReference type="AlphaFoldDB" id="C3ZTK9"/>
<keyword evidence="5 8" id="KW-0853">WD repeat</keyword>
<dbReference type="InterPro" id="IPR024977">
    <property type="entry name" value="Apc4-like_WD40_dom"/>
</dbReference>
<feature type="repeat" description="WD" evidence="8">
    <location>
        <begin position="516"/>
        <end position="549"/>
    </location>
</feature>
<gene>
    <name evidence="12" type="ORF">BRAFLDRAFT_87624</name>
</gene>
<evidence type="ECO:0000256" key="3">
    <source>
        <dbReference type="ARBA" id="ARBA00006128"/>
    </source>
</evidence>
<evidence type="ECO:0000259" key="11">
    <source>
        <dbReference type="Pfam" id="PF23138"/>
    </source>
</evidence>
<dbReference type="InterPro" id="IPR056327">
    <property type="entry name" value="ARMC9_CTLH-like_dom"/>
</dbReference>
<dbReference type="EMBL" id="GG666678">
    <property type="protein sequence ID" value="EEN44116.1"/>
    <property type="molecule type" value="Genomic_DNA"/>
</dbReference>
<protein>
    <recommendedName>
        <fullName evidence="4">WD repeat-containing protein 91</fullName>
    </recommendedName>
</protein>
<feature type="domain" description="Anaphase-promoting complex subunit 4-like WD40" evidence="10">
    <location>
        <begin position="479"/>
        <end position="530"/>
    </location>
</feature>
<comment type="similarity">
    <text evidence="3">Belongs to the WD repeat WDR91 family.</text>
</comment>
<dbReference type="Pfam" id="PF00400">
    <property type="entry name" value="WD40"/>
    <property type="match status" value="2"/>
</dbReference>
<dbReference type="PANTHER" id="PTHR13083:SF3">
    <property type="entry name" value="WD REPEAT-CONTAINING PROTEIN 91"/>
    <property type="match status" value="1"/>
</dbReference>
<dbReference type="Pfam" id="PF12894">
    <property type="entry name" value="ANAPC4_WD40"/>
    <property type="match status" value="1"/>
</dbReference>
<dbReference type="Pfam" id="PF23138">
    <property type="entry name" value="CTLH_Armc9"/>
    <property type="match status" value="1"/>
</dbReference>
<keyword evidence="6" id="KW-0677">Repeat</keyword>
<evidence type="ECO:0000256" key="7">
    <source>
        <dbReference type="ARBA" id="ARBA00022753"/>
    </source>
</evidence>
<evidence type="ECO:0000256" key="6">
    <source>
        <dbReference type="ARBA" id="ARBA00022737"/>
    </source>
</evidence>
<dbReference type="InterPro" id="IPR006594">
    <property type="entry name" value="LisH"/>
</dbReference>